<dbReference type="RefSeq" id="YP_009329466.1">
    <property type="nucleotide sequence ID" value="NC_032108.1"/>
</dbReference>
<dbReference type="EMBL" id="LT671577">
    <property type="protein sequence ID" value="SHO33594.1"/>
    <property type="molecule type" value="Genomic_DNA"/>
</dbReference>
<proteinExistence type="predicted"/>
<accession>A0A1M7XV57</accession>
<protein>
    <recommendedName>
        <fullName evidence="3">F-box domain</fullName>
    </recommendedName>
</protein>
<dbReference type="InterPro" id="IPR036047">
    <property type="entry name" value="F-box-like_dom_sf"/>
</dbReference>
<dbReference type="Proteomes" id="UP000201465">
    <property type="component" value="Segment"/>
</dbReference>
<evidence type="ECO:0008006" key="3">
    <source>
        <dbReference type="Google" id="ProtNLM"/>
    </source>
</evidence>
<name>A0A1M7XV57_9VIRU</name>
<sequence length="184" mass="21858">MREIFLECNIKTLCRLYRSCSSFYLLLKDESFWKTKAKKENVLANLDPPLNIRTFYCFSRSNDLVYKPKRISRYATDDVFYSTDVTHLERLSFVKLDEETTCWLELKQELLQLAREKKAELLSRLLLVTVGSVITLHIFTRLTTKTPSFDFGTEGYYFKHVYREVDKEEAFRVLYLLFIQEAQG</sequence>
<keyword evidence="2" id="KW-1185">Reference proteome</keyword>
<evidence type="ECO:0000313" key="2">
    <source>
        <dbReference type="Proteomes" id="UP000201465"/>
    </source>
</evidence>
<reference evidence="1 2" key="1">
    <citation type="submission" date="2016-11" db="EMBL/GenBank/DDBJ databases">
        <authorList>
            <consortium name="Urmite Genomes"/>
        </authorList>
    </citation>
    <scope>NUCLEOTIDE SEQUENCE [LARGE SCALE GENOMIC DNA]</scope>
    <source>
        <strain evidence="1 2">A11</strain>
    </source>
</reference>
<dbReference type="SUPFAM" id="SSF81383">
    <property type="entry name" value="F-box domain"/>
    <property type="match status" value="1"/>
</dbReference>
<gene>
    <name evidence="1" type="ORF">BQ3484_526</name>
</gene>
<dbReference type="KEGG" id="vg:30523514"/>
<dbReference type="GeneID" id="30523514"/>
<evidence type="ECO:0000313" key="1">
    <source>
        <dbReference type="EMBL" id="SHO33594.1"/>
    </source>
</evidence>
<organism evidence="1 2">
    <name type="scientific">Cedratvirus A11</name>
    <dbReference type="NCBI Taxonomy" id="1903266"/>
    <lineage>
        <taxon>Viruses</taxon>
        <taxon>Pithoviruses</taxon>
        <taxon>Orthocedratvirinae</taxon>
        <taxon>Alphacedratvirus</taxon>
        <taxon>Alphacedratvirus aljazairmassiliense</taxon>
    </lineage>
</organism>